<dbReference type="GO" id="GO:0008757">
    <property type="term" value="F:S-adenosylmethionine-dependent methyltransferase activity"/>
    <property type="evidence" value="ECO:0007669"/>
    <property type="project" value="UniProtKB-ARBA"/>
</dbReference>
<evidence type="ECO:0000259" key="4">
    <source>
        <dbReference type="Pfam" id="PF08242"/>
    </source>
</evidence>
<reference evidence="5" key="1">
    <citation type="submission" date="2022-03" db="EMBL/GenBank/DDBJ databases">
        <title>A functionally conserved STORR gene fusion in Papaver species that diverged 16.8 million years ago.</title>
        <authorList>
            <person name="Catania T."/>
        </authorList>
    </citation>
    <scope>NUCLEOTIDE SEQUENCE</scope>
    <source>
        <strain evidence="5">S-191538</strain>
    </source>
</reference>
<gene>
    <name evidence="5" type="ORF">MKW94_013182</name>
</gene>
<dbReference type="Pfam" id="PF08242">
    <property type="entry name" value="Methyltransf_12"/>
    <property type="match status" value="1"/>
</dbReference>
<keyword evidence="2" id="KW-0489">Methyltransferase</keyword>
<evidence type="ECO:0000256" key="3">
    <source>
        <dbReference type="ARBA" id="ARBA00022679"/>
    </source>
</evidence>
<dbReference type="GO" id="GO:0008173">
    <property type="term" value="F:RNA methyltransferase activity"/>
    <property type="evidence" value="ECO:0007669"/>
    <property type="project" value="UniProtKB-ARBA"/>
</dbReference>
<dbReference type="PANTHER" id="PTHR22809:SF8">
    <property type="entry name" value="TRNA N(3)-METHYLCYTIDINE METHYLTRANSFERASE"/>
    <property type="match status" value="1"/>
</dbReference>
<feature type="domain" description="Methyltransferase type 12" evidence="4">
    <location>
        <begin position="105"/>
        <end position="205"/>
    </location>
</feature>
<dbReference type="EMBL" id="JAJJMA010069714">
    <property type="protein sequence ID" value="MCL7027581.1"/>
    <property type="molecule type" value="Genomic_DNA"/>
</dbReference>
<comment type="caution">
    <text evidence="5">The sequence shown here is derived from an EMBL/GenBank/DDBJ whole genome shotgun (WGS) entry which is preliminary data.</text>
</comment>
<dbReference type="AlphaFoldDB" id="A0AA41S2D6"/>
<name>A0AA41S2D6_PAPNU</name>
<dbReference type="PANTHER" id="PTHR22809">
    <property type="entry name" value="METHYLTRANSFERASE-RELATED"/>
    <property type="match status" value="1"/>
</dbReference>
<evidence type="ECO:0000256" key="1">
    <source>
        <dbReference type="ARBA" id="ARBA00009725"/>
    </source>
</evidence>
<dbReference type="CDD" id="cd02440">
    <property type="entry name" value="AdoMet_MTases"/>
    <property type="match status" value="1"/>
</dbReference>
<proteinExistence type="inferred from homology"/>
<evidence type="ECO:0000256" key="2">
    <source>
        <dbReference type="ARBA" id="ARBA00022603"/>
    </source>
</evidence>
<sequence length="305" mass="34851">MSLRPRGLWRNPPSAVLHSHTIFNHSLSHLHILSTIRASPPPPNHHHLKSSATTNTTTNKYWNKFYKIHNNKFFKDRHYLEKDWADYFSPESNSDSSISPTKVVLEVGCGAGNSVFPLISAFPNIFVHACDFSANAISLVKSHGDFRDERVKAFVTDVTKDDLCETISPNSVDIVTMIFALSAVSPDKMPLVLQNIKKVLKPNGYVLLRDYATGDYAQEKLMERNQMISESFYVRGDGTCAYYFSEDFLSRLFKHYGFDPIEVNVHCKQIENRSKNITMDRRWIRAVFCKQDPCKAQPLSISEVR</sequence>
<evidence type="ECO:0000313" key="6">
    <source>
        <dbReference type="Proteomes" id="UP001177140"/>
    </source>
</evidence>
<dbReference type="InterPro" id="IPR013217">
    <property type="entry name" value="Methyltransf_12"/>
</dbReference>
<dbReference type="GO" id="GO:0032259">
    <property type="term" value="P:methylation"/>
    <property type="evidence" value="ECO:0007669"/>
    <property type="project" value="UniProtKB-KW"/>
</dbReference>
<dbReference type="InterPro" id="IPR029063">
    <property type="entry name" value="SAM-dependent_MTases_sf"/>
</dbReference>
<evidence type="ECO:0000313" key="5">
    <source>
        <dbReference type="EMBL" id="MCL7027581.1"/>
    </source>
</evidence>
<organism evidence="5 6">
    <name type="scientific">Papaver nudicaule</name>
    <name type="common">Iceland poppy</name>
    <dbReference type="NCBI Taxonomy" id="74823"/>
    <lineage>
        <taxon>Eukaryota</taxon>
        <taxon>Viridiplantae</taxon>
        <taxon>Streptophyta</taxon>
        <taxon>Embryophyta</taxon>
        <taxon>Tracheophyta</taxon>
        <taxon>Spermatophyta</taxon>
        <taxon>Magnoliopsida</taxon>
        <taxon>Ranunculales</taxon>
        <taxon>Papaveraceae</taxon>
        <taxon>Papaveroideae</taxon>
        <taxon>Papaver</taxon>
    </lineage>
</organism>
<protein>
    <recommendedName>
        <fullName evidence="4">Methyltransferase type 12 domain-containing protein</fullName>
    </recommendedName>
</protein>
<accession>A0AA41S2D6</accession>
<comment type="similarity">
    <text evidence="1">Belongs to the methyltransferase superfamily. METL family.</text>
</comment>
<keyword evidence="3" id="KW-0808">Transferase</keyword>
<dbReference type="Gene3D" id="3.40.50.150">
    <property type="entry name" value="Vaccinia Virus protein VP39"/>
    <property type="match status" value="1"/>
</dbReference>
<dbReference type="Proteomes" id="UP001177140">
    <property type="component" value="Unassembled WGS sequence"/>
</dbReference>
<dbReference type="InterPro" id="IPR026113">
    <property type="entry name" value="METTL2/6/8-like"/>
</dbReference>
<keyword evidence="6" id="KW-1185">Reference proteome</keyword>
<dbReference type="SUPFAM" id="SSF53335">
    <property type="entry name" value="S-adenosyl-L-methionine-dependent methyltransferases"/>
    <property type="match status" value="1"/>
</dbReference>